<dbReference type="Gene3D" id="3.30.420.40">
    <property type="match status" value="2"/>
</dbReference>
<dbReference type="PANTHER" id="PTHR32432">
    <property type="entry name" value="CELL DIVISION PROTEIN FTSA-RELATED"/>
    <property type="match status" value="1"/>
</dbReference>
<dbReference type="SUPFAM" id="SSF53067">
    <property type="entry name" value="Actin-like ATPase domain"/>
    <property type="match status" value="2"/>
</dbReference>
<dbReference type="InterPro" id="IPR005883">
    <property type="entry name" value="PilM"/>
</dbReference>
<sequence length="355" mass="39428">MGSRVLTLIGKFMGKSRYILAFDAGVRYFKAVLLKADKKQPDLLKTVTYPMPLEFHENVFQDSIPKYLLAAKKEFGITNAKVITTLPGNKIISRIIKVPLMNQKELNAYLDLEAEQYLPVPVKDSVLASVILENAEADDGTKQMNVLLSAAPREIIMDLYDTVVSTGLNLDVVDLPFLALYRAVFSGINPEVPVAVVDIGAGSTLLIIVKDGILKFVRSIKWGANAITQMIAANMNLDFVKAEQLKEEKGELLPVNEQIIDQEKLTIDISIRQATSELINEIRRSIDFYRTQERGNNVERILITGGGSKLKGFAELFESQLNIETFSFTPVGEEKLDPAFTLAYGLGLWGVEKDV</sequence>
<dbReference type="CDD" id="cd24049">
    <property type="entry name" value="ASKHA_NBD_PilM"/>
    <property type="match status" value="1"/>
</dbReference>
<protein>
    <recommendedName>
        <fullName evidence="3">Type IV pilus assembly protein PilM</fullName>
    </recommendedName>
</protein>
<accession>A0A1L8D442</accession>
<proteinExistence type="predicted"/>
<dbReference type="OrthoDB" id="9765023at2"/>
<dbReference type="AlphaFoldDB" id="A0A1L8D442"/>
<dbReference type="EMBL" id="BDJL01000118">
    <property type="protein sequence ID" value="GAV25940.1"/>
    <property type="molecule type" value="Genomic_DNA"/>
</dbReference>
<dbReference type="NCBIfam" id="TIGR01175">
    <property type="entry name" value="pilM"/>
    <property type="match status" value="1"/>
</dbReference>
<organism evidence="1 2">
    <name type="scientific">Carboxydothermus islandicus</name>
    <dbReference type="NCBI Taxonomy" id="661089"/>
    <lineage>
        <taxon>Bacteria</taxon>
        <taxon>Bacillati</taxon>
        <taxon>Bacillota</taxon>
        <taxon>Clostridia</taxon>
        <taxon>Thermoanaerobacterales</taxon>
        <taxon>Thermoanaerobacteraceae</taxon>
        <taxon>Carboxydothermus</taxon>
    </lineage>
</organism>
<evidence type="ECO:0000313" key="1">
    <source>
        <dbReference type="EMBL" id="GAV25940.1"/>
    </source>
</evidence>
<reference evidence="2" key="1">
    <citation type="submission" date="2016-12" db="EMBL/GenBank/DDBJ databases">
        <title>Draft Genome Sequences od Carboxydothermus pertinax and islandicus, Hydrogenogenic Carboxydotrophic Bacteria.</title>
        <authorList>
            <person name="Fukuyama Y."/>
            <person name="Ohmae K."/>
            <person name="Yoneda Y."/>
            <person name="Yoshida T."/>
            <person name="Sako Y."/>
        </authorList>
    </citation>
    <scope>NUCLEOTIDE SEQUENCE [LARGE SCALE GENOMIC DNA]</scope>
    <source>
        <strain evidence="2">SET</strain>
    </source>
</reference>
<evidence type="ECO:0008006" key="3">
    <source>
        <dbReference type="Google" id="ProtNLM"/>
    </source>
</evidence>
<keyword evidence="2" id="KW-1185">Reference proteome</keyword>
<gene>
    <name evidence="1" type="ORF">ciss_18730</name>
</gene>
<dbReference type="PIRSF" id="PIRSF019169">
    <property type="entry name" value="PilM"/>
    <property type="match status" value="1"/>
</dbReference>
<dbReference type="InterPro" id="IPR043129">
    <property type="entry name" value="ATPase_NBD"/>
</dbReference>
<dbReference type="Gene3D" id="3.30.1490.300">
    <property type="match status" value="1"/>
</dbReference>
<dbReference type="PANTHER" id="PTHR32432:SF3">
    <property type="entry name" value="ETHANOLAMINE UTILIZATION PROTEIN EUTJ"/>
    <property type="match status" value="1"/>
</dbReference>
<evidence type="ECO:0000313" key="2">
    <source>
        <dbReference type="Proteomes" id="UP000187338"/>
    </source>
</evidence>
<dbReference type="Pfam" id="PF11104">
    <property type="entry name" value="PilM_2"/>
    <property type="match status" value="1"/>
</dbReference>
<comment type="caution">
    <text evidence="1">The sequence shown here is derived from an EMBL/GenBank/DDBJ whole genome shotgun (WGS) entry which is preliminary data.</text>
</comment>
<dbReference type="InterPro" id="IPR050696">
    <property type="entry name" value="FtsA/MreB"/>
</dbReference>
<name>A0A1L8D442_9THEO</name>
<dbReference type="STRING" id="661089.ciss_18730"/>
<dbReference type="Proteomes" id="UP000187338">
    <property type="component" value="Unassembled WGS sequence"/>
</dbReference>